<dbReference type="AlphaFoldDB" id="A0A9W8CKT9"/>
<dbReference type="PANTHER" id="PTHR15323:SF6">
    <property type="entry name" value="CELL DIVISION CYCLE PROTEIN 123 HOMOLOG"/>
    <property type="match status" value="1"/>
</dbReference>
<evidence type="ECO:0000256" key="2">
    <source>
        <dbReference type="SAM" id="MobiDB-lite"/>
    </source>
</evidence>
<evidence type="ECO:0000313" key="3">
    <source>
        <dbReference type="EMBL" id="KAJ1645870.1"/>
    </source>
</evidence>
<dbReference type="PANTHER" id="PTHR15323">
    <property type="entry name" value="D123 PROTEIN"/>
    <property type="match status" value="1"/>
</dbReference>
<dbReference type="GO" id="GO:0005737">
    <property type="term" value="C:cytoplasm"/>
    <property type="evidence" value="ECO:0007669"/>
    <property type="project" value="TreeGrafter"/>
</dbReference>
<comment type="caution">
    <text evidence="3">The sequence shown here is derived from an EMBL/GenBank/DDBJ whole genome shotgun (WGS) entry which is preliminary data.</text>
</comment>
<proteinExistence type="inferred from homology"/>
<dbReference type="Pfam" id="PF07065">
    <property type="entry name" value="D123"/>
    <property type="match status" value="1"/>
</dbReference>
<feature type="region of interest" description="Disordered" evidence="2">
    <location>
        <begin position="76"/>
        <end position="131"/>
    </location>
</feature>
<gene>
    <name evidence="3" type="ORF">LPJ64_002577</name>
</gene>
<sequence>MMCGTATQETTSADVSQMFPPPSRQEILNCMFSSWYERLSRVTFKSVIVKPLESSFIEYLVSDGIVLTEDEEAPRFRNRVEDDSSDDGNGWSDDENEDEDEYEDEGKTNDDKDGDDEEQRDQQKKQSMAVNIDATSAAIREAIDRLGGRVFPRMNWSAPTDATWMTYDNTLQCRSLSEVLIVLKGSDKISEDIEGNRFLSKQEMAGGWEHELVLRQWCNLYPSMEFRCFVRNRKLVAISQIEMQHYAFLENMRQEIESSIQRLFDQHICSQFESENYCFDAYITQENGRAFVIDFEPWCEKVDSCLYLWQEILDLREGEALELRLFPDSLDGMRHYSSKFSRSQFPKDLEGQELNTSITEFIKKMTLKQAQEQEDDDKRSDD</sequence>
<keyword evidence="4" id="KW-1185">Reference proteome</keyword>
<accession>A0A9W8CKT9</accession>
<reference evidence="3" key="1">
    <citation type="submission" date="2022-07" db="EMBL/GenBank/DDBJ databases">
        <title>Phylogenomic reconstructions and comparative analyses of Kickxellomycotina fungi.</title>
        <authorList>
            <person name="Reynolds N.K."/>
            <person name="Stajich J.E."/>
            <person name="Barry K."/>
            <person name="Grigoriev I.V."/>
            <person name="Crous P."/>
            <person name="Smith M.E."/>
        </authorList>
    </citation>
    <scope>NUCLEOTIDE SEQUENCE</scope>
    <source>
        <strain evidence="3">NBRC 105413</strain>
    </source>
</reference>
<evidence type="ECO:0000313" key="4">
    <source>
        <dbReference type="Proteomes" id="UP001145021"/>
    </source>
</evidence>
<comment type="similarity">
    <text evidence="1">Belongs to the CDC123 family.</text>
</comment>
<dbReference type="InterPro" id="IPR009772">
    <property type="entry name" value="CDC123"/>
</dbReference>
<evidence type="ECO:0000256" key="1">
    <source>
        <dbReference type="ARBA" id="ARBA00011047"/>
    </source>
</evidence>
<protein>
    <recommendedName>
        <fullName evidence="5">Cell division cycle protein 123</fullName>
    </recommendedName>
</protein>
<evidence type="ECO:0008006" key="5">
    <source>
        <dbReference type="Google" id="ProtNLM"/>
    </source>
</evidence>
<organism evidence="3 4">
    <name type="scientific">Coemansia asiatica</name>
    <dbReference type="NCBI Taxonomy" id="1052880"/>
    <lineage>
        <taxon>Eukaryota</taxon>
        <taxon>Fungi</taxon>
        <taxon>Fungi incertae sedis</taxon>
        <taxon>Zoopagomycota</taxon>
        <taxon>Kickxellomycotina</taxon>
        <taxon>Kickxellomycetes</taxon>
        <taxon>Kickxellales</taxon>
        <taxon>Kickxellaceae</taxon>
        <taxon>Coemansia</taxon>
    </lineage>
</organism>
<dbReference type="EMBL" id="JANBOH010000085">
    <property type="protein sequence ID" value="KAJ1645870.1"/>
    <property type="molecule type" value="Genomic_DNA"/>
</dbReference>
<feature type="compositionally biased region" description="Acidic residues" evidence="2">
    <location>
        <begin position="92"/>
        <end position="104"/>
    </location>
</feature>
<dbReference type="Proteomes" id="UP001145021">
    <property type="component" value="Unassembled WGS sequence"/>
</dbReference>
<name>A0A9W8CKT9_9FUNG</name>